<evidence type="ECO:0000256" key="3">
    <source>
        <dbReference type="ARBA" id="ARBA00022840"/>
    </source>
</evidence>
<dbReference type="GO" id="GO:0005524">
    <property type="term" value="F:ATP binding"/>
    <property type="evidence" value="ECO:0007669"/>
    <property type="project" value="UniProtKB-KW"/>
</dbReference>
<dbReference type="GO" id="GO:0016817">
    <property type="term" value="F:hydrolase activity, acting on acid anhydrides"/>
    <property type="evidence" value="ECO:0007669"/>
    <property type="project" value="InterPro"/>
</dbReference>
<dbReference type="InterPro" id="IPR045455">
    <property type="entry name" value="NrS-1_pol-like_helicase"/>
</dbReference>
<evidence type="ECO:0000256" key="2">
    <source>
        <dbReference type="ARBA" id="ARBA00022801"/>
    </source>
</evidence>
<dbReference type="InterPro" id="IPR027417">
    <property type="entry name" value="P-loop_NTPase"/>
</dbReference>
<proteinExistence type="predicted"/>
<accession>A0A6C0K3H4</accession>
<feature type="coiled-coil region" evidence="4">
    <location>
        <begin position="507"/>
        <end position="534"/>
    </location>
</feature>
<evidence type="ECO:0000256" key="1">
    <source>
        <dbReference type="ARBA" id="ARBA00022741"/>
    </source>
</evidence>
<organism evidence="6">
    <name type="scientific">viral metagenome</name>
    <dbReference type="NCBI Taxonomy" id="1070528"/>
    <lineage>
        <taxon>unclassified sequences</taxon>
        <taxon>metagenomes</taxon>
        <taxon>organismal metagenomes</taxon>
    </lineage>
</organism>
<keyword evidence="3" id="KW-0067">ATP-binding</keyword>
<dbReference type="InterPro" id="IPR056443">
    <property type="entry name" value="AEP_C962R"/>
</dbReference>
<keyword evidence="1" id="KW-0547">Nucleotide-binding</keyword>
<dbReference type="PANTHER" id="PTHR35372:SF2">
    <property type="entry name" value="SF3 HELICASE DOMAIN-CONTAINING PROTEIN"/>
    <property type="match status" value="1"/>
</dbReference>
<dbReference type="InterPro" id="IPR014015">
    <property type="entry name" value="Helicase_SF3_DNA-vir"/>
</dbReference>
<dbReference type="InterPro" id="IPR014819">
    <property type="entry name" value="PriCT_2"/>
</dbReference>
<dbReference type="Pfam" id="PF19263">
    <property type="entry name" value="DUF5906"/>
    <property type="match status" value="1"/>
</dbReference>
<feature type="domain" description="SF3 helicase" evidence="5">
    <location>
        <begin position="695"/>
        <end position="856"/>
    </location>
</feature>
<keyword evidence="4" id="KW-0175">Coiled coil</keyword>
<evidence type="ECO:0000259" key="5">
    <source>
        <dbReference type="PROSITE" id="PS51206"/>
    </source>
</evidence>
<dbReference type="AlphaFoldDB" id="A0A6C0K3H4"/>
<name>A0A6C0K3H4_9ZZZZ</name>
<dbReference type="Pfam" id="PF08707">
    <property type="entry name" value="PriCT_2"/>
    <property type="match status" value="1"/>
</dbReference>
<evidence type="ECO:0000256" key="4">
    <source>
        <dbReference type="SAM" id="Coils"/>
    </source>
</evidence>
<dbReference type="EMBL" id="MN740798">
    <property type="protein sequence ID" value="QHU12093.1"/>
    <property type="molecule type" value="Genomic_DNA"/>
</dbReference>
<sequence length="1008" mass="116790">MSINTLRQYLEPFRIPEGDRSTVATITIQTGGKFHIPDSEYEIFLDKVHTHLFKEKGRPMNIIEQPSPAGPKPLVIDLDFRYRRDRALDHPFELSHIRAFNEKLVEGLNTFFNLSVYPVLRFFVSLRPQAYENKGEIKDGVHIQCPDIILSYEKQAVIRRWMISQDAVSEAFTGTGFTNQTQDVYDESCTRKQGWFLFGESKPNIPAYDLKAVQIYNPATDGWTTEPCAHYDSRELMELLSVRYKLELDDNTVKEEVLPLYERLCSAAAPVAPAPALTQADISGNMLIQTVMNDEAAMTIQDYETCYEDLELVKLFVTECLSVARADGYDSWMRVGWCLHNISPTPEMFDLWMAFSAKSSKFSETNTGKLRKDWDLGMRKEVEGRRLTIRSLRYWAREDNPGAYQHIIEKDTVSFVLHSMAPTHNHVARLMRRMFNDTYRASVNTRSTDWFEFNEDMHLWKRINQGMALRNKMSLEVANIITLARDRFKNSPEYNKMEMMASNNKSLEVLNQTLVELVEKRKQLREQNKIDEGRIVEAQIKNAEDTIKYTTDKQELYRAEVRDKKFSELTELENKLYNCGFKDSVMKECIGLFYEEDFEGKLNANPFRIGCANGVIRLDAIKADPANPGKMKAMSKAEGDPYNFFERGSPDDYVTFQAGRDMPEYEALHYREYDPEDPLQAEIAEFFSQLFPRPDLRVWVLKLLASCLEGKNREQCYYTFQGVGGNGKSKLVDFMIMTLGEYQSSLQSTALTRKKPESGAANPDIMSIKNKRFIYMQEPDDREPLNTSRMKQFSGEDAVEARGLYAEQERFKVSGKLFMMCNNLPAINSMDRGTWRRVRLIPFESKFVNPGDKELGQPNVFLKDMNLNSKLKRWRESFFALLIHIYITQYAVSDNGTLEPAPEVVASESLKYREAFDSYAKFRYGRMRVDRDSEERCTINDIWRAYRYWYEAVGGAGKKLTMTELLRRLEDEFGKPKESKYYSGVFVFDTEEAAEGYDQERKAEVSHN</sequence>
<protein>
    <recommendedName>
        <fullName evidence="5">SF3 helicase domain-containing protein</fullName>
    </recommendedName>
</protein>
<dbReference type="InterPro" id="IPR051620">
    <property type="entry name" value="ORF904-like_C"/>
</dbReference>
<dbReference type="PROSITE" id="PS51206">
    <property type="entry name" value="SF3_HELICASE_1"/>
    <property type="match status" value="1"/>
</dbReference>
<reference evidence="6" key="1">
    <citation type="journal article" date="2020" name="Nature">
        <title>Giant virus diversity and host interactions through global metagenomics.</title>
        <authorList>
            <person name="Schulz F."/>
            <person name="Roux S."/>
            <person name="Paez-Espino D."/>
            <person name="Jungbluth S."/>
            <person name="Walsh D.A."/>
            <person name="Denef V.J."/>
            <person name="McMahon K.D."/>
            <person name="Konstantinidis K.T."/>
            <person name="Eloe-Fadrosh E.A."/>
            <person name="Kyrpides N.C."/>
            <person name="Woyke T."/>
        </authorList>
    </citation>
    <scope>NUCLEOTIDE SEQUENCE</scope>
    <source>
        <strain evidence="6">GVMAG-S-1101171-110</strain>
    </source>
</reference>
<dbReference type="Gene3D" id="3.40.50.300">
    <property type="entry name" value="P-loop containing nucleotide triphosphate hydrolases"/>
    <property type="match status" value="1"/>
</dbReference>
<evidence type="ECO:0000313" key="6">
    <source>
        <dbReference type="EMBL" id="QHU12093.1"/>
    </source>
</evidence>
<dbReference type="PANTHER" id="PTHR35372">
    <property type="entry name" value="ATP BINDING PROTEIN-RELATED"/>
    <property type="match status" value="1"/>
</dbReference>
<dbReference type="Pfam" id="PF23162">
    <property type="entry name" value="AEP_C962R"/>
    <property type="match status" value="1"/>
</dbReference>
<keyword evidence="2" id="KW-0378">Hydrolase</keyword>